<accession>A0AAE1V3R7</accession>
<dbReference type="PANTHER" id="PTHR36726">
    <property type="entry name" value="CLAVATA3/ESR (CLE)-RELATED PROTEIN 45"/>
    <property type="match status" value="1"/>
</dbReference>
<dbReference type="Proteomes" id="UP001291623">
    <property type="component" value="Unassembled WGS sequence"/>
</dbReference>
<evidence type="ECO:0000313" key="3">
    <source>
        <dbReference type="Proteomes" id="UP001291623"/>
    </source>
</evidence>
<organism evidence="2 3">
    <name type="scientific">Anisodus tanguticus</name>
    <dbReference type="NCBI Taxonomy" id="243964"/>
    <lineage>
        <taxon>Eukaryota</taxon>
        <taxon>Viridiplantae</taxon>
        <taxon>Streptophyta</taxon>
        <taxon>Embryophyta</taxon>
        <taxon>Tracheophyta</taxon>
        <taxon>Spermatophyta</taxon>
        <taxon>Magnoliopsida</taxon>
        <taxon>eudicotyledons</taxon>
        <taxon>Gunneridae</taxon>
        <taxon>Pentapetalae</taxon>
        <taxon>asterids</taxon>
        <taxon>lamiids</taxon>
        <taxon>Solanales</taxon>
        <taxon>Solanaceae</taxon>
        <taxon>Solanoideae</taxon>
        <taxon>Hyoscyameae</taxon>
        <taxon>Anisodus</taxon>
    </lineage>
</organism>
<name>A0AAE1V3R7_9SOLA</name>
<feature type="chain" id="PRO_5042143020" evidence="1">
    <location>
        <begin position="28"/>
        <end position="93"/>
    </location>
</feature>
<protein>
    <submittedName>
        <fullName evidence="2">Uncharacterized protein</fullName>
    </submittedName>
</protein>
<keyword evidence="1" id="KW-0732">Signal</keyword>
<keyword evidence="3" id="KW-1185">Reference proteome</keyword>
<proteinExistence type="predicted"/>
<dbReference type="EMBL" id="JAVYJV010000014">
    <property type="protein sequence ID" value="KAK4354202.1"/>
    <property type="molecule type" value="Genomic_DNA"/>
</dbReference>
<dbReference type="InterPro" id="IPR038821">
    <property type="entry name" value="CLE45-like"/>
</dbReference>
<evidence type="ECO:0000256" key="1">
    <source>
        <dbReference type="SAM" id="SignalP"/>
    </source>
</evidence>
<sequence length="93" mass="10237">MCCPPCKMIVLILCIGFLYIQPKMVSALGSRDITLGWGEGKLYFLRSSRILEAVSMQDLNIAPAPAPATTFRLANQSNKRSVKKGSDPIHNRS</sequence>
<reference evidence="2" key="1">
    <citation type="submission" date="2023-12" db="EMBL/GenBank/DDBJ databases">
        <title>Genome assembly of Anisodus tanguticus.</title>
        <authorList>
            <person name="Wang Y.-J."/>
        </authorList>
    </citation>
    <scope>NUCLEOTIDE SEQUENCE</scope>
    <source>
        <strain evidence="2">KB-2021</strain>
        <tissue evidence="2">Leaf</tissue>
    </source>
</reference>
<evidence type="ECO:0000313" key="2">
    <source>
        <dbReference type="EMBL" id="KAK4354202.1"/>
    </source>
</evidence>
<comment type="caution">
    <text evidence="2">The sequence shown here is derived from an EMBL/GenBank/DDBJ whole genome shotgun (WGS) entry which is preliminary data.</text>
</comment>
<gene>
    <name evidence="2" type="ORF">RND71_026396</name>
</gene>
<dbReference type="AlphaFoldDB" id="A0AAE1V3R7"/>
<feature type="signal peptide" evidence="1">
    <location>
        <begin position="1"/>
        <end position="27"/>
    </location>
</feature>
<dbReference type="PANTHER" id="PTHR36726:SF5">
    <property type="entry name" value="CLAVATA3_ESR (CLE) GENE FAMILY MEMBER MTCLE11"/>
    <property type="match status" value="1"/>
</dbReference>